<protein>
    <recommendedName>
        <fullName evidence="1">PE domain-containing protein</fullName>
    </recommendedName>
</protein>
<dbReference type="Pfam" id="PF00934">
    <property type="entry name" value="PE"/>
    <property type="match status" value="1"/>
</dbReference>
<proteinExistence type="predicted"/>
<evidence type="ECO:0000259" key="1">
    <source>
        <dbReference type="Pfam" id="PF00934"/>
    </source>
</evidence>
<sequence length="86" mass="8457">MADGERAIVRAAIVVMTRGRWHVSLVIAAPDLMASAAADLTGLGATLGSANVAAAAATTGVLAAAGDEVSAAIAAVFPGMVRAIRR</sequence>
<comment type="caution">
    <text evidence="2">The sequence shown here is derived from an EMBL/GenBank/DDBJ whole genome shotgun (WGS) entry which is preliminary data.</text>
</comment>
<dbReference type="Proteomes" id="UP000192335">
    <property type="component" value="Unassembled WGS sequence"/>
</dbReference>
<dbReference type="InterPro" id="IPR000084">
    <property type="entry name" value="PE-PGRS_N"/>
</dbReference>
<dbReference type="Gene3D" id="1.10.287.850">
    <property type="entry name" value="HP0062-like domain"/>
    <property type="match status" value="1"/>
</dbReference>
<gene>
    <name evidence="2" type="ORF">B4U45_11745</name>
</gene>
<dbReference type="AlphaFoldDB" id="A0A8E2ISA3"/>
<feature type="domain" description="PE" evidence="1">
    <location>
        <begin position="26"/>
        <end position="78"/>
    </location>
</feature>
<evidence type="ECO:0000313" key="2">
    <source>
        <dbReference type="EMBL" id="ORC07181.1"/>
    </source>
</evidence>
<dbReference type="SUPFAM" id="SSF140459">
    <property type="entry name" value="PE/PPE dimer-like"/>
    <property type="match status" value="1"/>
</dbReference>
<reference evidence="2 3" key="1">
    <citation type="submission" date="2017-02" db="EMBL/GenBank/DDBJ databases">
        <title>Mycobacterium kansasii genomes.</title>
        <authorList>
            <person name="Borowka P."/>
            <person name="Strapagiel D."/>
            <person name="Marciniak B."/>
            <person name="Lach J."/>
            <person name="Bakula Z."/>
            <person name="Van Ingen J."/>
            <person name="Safianowska A."/>
            <person name="Brzostek A."/>
            <person name="Dziadek J."/>
            <person name="Jagielski T."/>
        </authorList>
    </citation>
    <scope>NUCLEOTIDE SEQUENCE [LARGE SCALE GENOMIC DNA]</scope>
    <source>
        <strain evidence="2 3">12MK</strain>
    </source>
</reference>
<accession>A0A8E2ISA3</accession>
<evidence type="ECO:0000313" key="3">
    <source>
        <dbReference type="Proteomes" id="UP000192335"/>
    </source>
</evidence>
<dbReference type="InterPro" id="IPR038332">
    <property type="entry name" value="PPE_sf"/>
</dbReference>
<organism evidence="2 3">
    <name type="scientific">Mycobacterium persicum</name>
    <dbReference type="NCBI Taxonomy" id="1487726"/>
    <lineage>
        <taxon>Bacteria</taxon>
        <taxon>Bacillati</taxon>
        <taxon>Actinomycetota</taxon>
        <taxon>Actinomycetes</taxon>
        <taxon>Mycobacteriales</taxon>
        <taxon>Mycobacteriaceae</taxon>
        <taxon>Mycobacterium</taxon>
    </lineage>
</organism>
<dbReference type="EMBL" id="MWQA01000001">
    <property type="protein sequence ID" value="ORC07181.1"/>
    <property type="molecule type" value="Genomic_DNA"/>
</dbReference>
<name>A0A8E2ISA3_9MYCO</name>